<dbReference type="AlphaFoldDB" id="A0A024G210"/>
<protein>
    <submittedName>
        <fullName evidence="1">Uncharacterized protein</fullName>
    </submittedName>
</protein>
<sequence length="196" mass="22012">MLCDTAYSCQSTDTNNAESCYNSDEYYSSGNKEEYGETEELDIFESFDLRVGNKILCAIRKTDEKLYGEETSTNYIERSETKRSLFEPPDLSLWCSQFQYLRVRGNQVMFQKENTIYDNCSAKCEFASTEEIFAIDGCVDESPVGQVMDDDSTNVATEIAPTSRTLTGDLCIVIDDVKLPVSDPHESIAEAAIVLL</sequence>
<dbReference type="Proteomes" id="UP000053237">
    <property type="component" value="Unassembled WGS sequence"/>
</dbReference>
<dbReference type="EMBL" id="CAIX01000010">
    <property type="protein sequence ID" value="CCI40591.1"/>
    <property type="molecule type" value="Genomic_DNA"/>
</dbReference>
<gene>
    <name evidence="1" type="ORF">BN9_013750</name>
</gene>
<evidence type="ECO:0000313" key="1">
    <source>
        <dbReference type="EMBL" id="CCI40591.1"/>
    </source>
</evidence>
<dbReference type="InParanoid" id="A0A024G210"/>
<evidence type="ECO:0000313" key="2">
    <source>
        <dbReference type="Proteomes" id="UP000053237"/>
    </source>
</evidence>
<keyword evidence="2" id="KW-1185">Reference proteome</keyword>
<reference evidence="1 2" key="1">
    <citation type="submission" date="2012-05" db="EMBL/GenBank/DDBJ databases">
        <title>Recombination and specialization in a pathogen metapopulation.</title>
        <authorList>
            <person name="Gardiner A."/>
            <person name="Kemen E."/>
            <person name="Schultz-Larsen T."/>
            <person name="MacLean D."/>
            <person name="Van Oosterhout C."/>
            <person name="Jones J.D.G."/>
        </authorList>
    </citation>
    <scope>NUCLEOTIDE SEQUENCE [LARGE SCALE GENOMIC DNA]</scope>
    <source>
        <strain evidence="1 2">Ac Nc2</strain>
    </source>
</reference>
<comment type="caution">
    <text evidence="1">The sequence shown here is derived from an EMBL/GenBank/DDBJ whole genome shotgun (WGS) entry which is preliminary data.</text>
</comment>
<proteinExistence type="predicted"/>
<accession>A0A024G210</accession>
<name>A0A024G210_9STRA</name>
<organism evidence="1 2">
    <name type="scientific">Albugo candida</name>
    <dbReference type="NCBI Taxonomy" id="65357"/>
    <lineage>
        <taxon>Eukaryota</taxon>
        <taxon>Sar</taxon>
        <taxon>Stramenopiles</taxon>
        <taxon>Oomycota</taxon>
        <taxon>Peronosporomycetes</taxon>
        <taxon>Albuginales</taxon>
        <taxon>Albuginaceae</taxon>
        <taxon>Albugo</taxon>
    </lineage>
</organism>